<keyword evidence="9" id="KW-1185">Reference proteome</keyword>
<dbReference type="GO" id="GO:0042995">
    <property type="term" value="C:cell projection"/>
    <property type="evidence" value="ECO:0000318"/>
    <property type="project" value="GO_Central"/>
</dbReference>
<keyword evidence="2" id="KW-0677">Repeat</keyword>
<dbReference type="Proteomes" id="UP000001744">
    <property type="component" value="Unassembled WGS sequence"/>
</dbReference>
<dbReference type="HOGENOM" id="CLU_005217_0_2_1"/>
<dbReference type="GO" id="GO:0003786">
    <property type="term" value="F:actin lateral binding"/>
    <property type="evidence" value="ECO:0000318"/>
    <property type="project" value="GO_Central"/>
</dbReference>
<sequence length="628" mass="72917">MQTERWQDVQNRTFTKWLNNKLAARELPQAADLKKDLSNGIYLIQLMEIIGDESLGRYTRNPRLRVQKVENVNKALDYIKSKGIPLTNIGAEDIVDGNLKLILGLLWTLILRFTIADISEEGLTAKEGLLLWCQRKTVEYFPDVDIQDFSRSWTSGLGFCALIHQHRPDLLDFRSLDKTKHKENMQLALDIAHKHIGIPPLIDVEDICDVERPDERSIMTYVAEYFHAFSTLDKVETAARRVERFSDVLKSSHEMHMNYELRMRSLLKKLTQTQNVWLNTVLGDNYASLKKQSNSFGRFKSSVKREWVKEKMDLESLLGTIQTNLKTYQLKKYEPPAGLRIVDLDREWKNLLNAEAKYSKIINTHIRRVKEDMRRNFAERANSFSVMLNTISAELSTLHGDWADQLEHVNFLREHIGPLETELASVQKLWNDCVEAGIEENDYTIFTYDDLNYEFSVTVDSINNKIKYLELQLSERQKRTLSQEELSEIEKVFKHFDKNKSNNLSELEFYAALASLGLVYEEEEAHAVFAKAAGEQQGVTYERFIDIVMDELEDRDSARQVIYAFCDVADGKSFVTEEDLKNSQVRPDIIKFLETTIDKCPEGYDYLKWIRTLLDDDNDDNDDGTNRN</sequence>
<evidence type="ECO:0000313" key="9">
    <source>
        <dbReference type="Proteomes" id="UP000001744"/>
    </source>
</evidence>
<dbReference type="PROSITE" id="PS00018">
    <property type="entry name" value="EF_HAND_1"/>
    <property type="match status" value="1"/>
</dbReference>
<protein>
    <submittedName>
        <fullName evidence="7">Alpha-actinin</fullName>
    </submittedName>
</protein>
<proteinExistence type="inferred from homology"/>
<dbReference type="SMART" id="SM01184">
    <property type="entry name" value="efhand_Ca_insen"/>
    <property type="match status" value="1"/>
</dbReference>
<dbReference type="SUPFAM" id="SSF47576">
    <property type="entry name" value="Calponin-homology domain, CH-domain"/>
    <property type="match status" value="1"/>
</dbReference>
<dbReference type="OrthoDB" id="10017054at2759"/>
<dbReference type="GO" id="GO:0032432">
    <property type="term" value="C:actin filament bundle"/>
    <property type="evidence" value="ECO:0000318"/>
    <property type="project" value="GO_Central"/>
</dbReference>
<dbReference type="InterPro" id="IPR001715">
    <property type="entry name" value="CH_dom"/>
</dbReference>
<dbReference type="PROSITE" id="PS50222">
    <property type="entry name" value="EF_HAND_2"/>
    <property type="match status" value="1"/>
</dbReference>
<dbReference type="CDD" id="cd21215">
    <property type="entry name" value="CH_SpAIN1-like_rpt1"/>
    <property type="match status" value="1"/>
</dbReference>
<dbReference type="SUPFAM" id="SSF46966">
    <property type="entry name" value="Spectrin repeat"/>
    <property type="match status" value="1"/>
</dbReference>
<dbReference type="GO" id="GO:0005509">
    <property type="term" value="F:calcium ion binding"/>
    <property type="evidence" value="ECO:0007669"/>
    <property type="project" value="InterPro"/>
</dbReference>
<keyword evidence="3" id="KW-0106">Calcium</keyword>
<dbReference type="eggNOG" id="KOG0035">
    <property type="taxonomic scope" value="Eukaryota"/>
</dbReference>
<dbReference type="Pfam" id="PF00307">
    <property type="entry name" value="CH"/>
    <property type="match status" value="2"/>
</dbReference>
<keyword evidence="4" id="KW-0009">Actin-binding</keyword>
<dbReference type="VEuPathDB" id="FungiDB:SJAG_04621"/>
<name>B6K7B3_SCHJY</name>
<feature type="domain" description="Calponin-homology (CH)" evidence="5">
    <location>
        <begin position="123"/>
        <end position="230"/>
    </location>
</feature>
<dbReference type="SMART" id="SM00033">
    <property type="entry name" value="CH"/>
    <property type="match status" value="2"/>
</dbReference>
<dbReference type="GO" id="GO:0005826">
    <property type="term" value="C:actomyosin contractile ring"/>
    <property type="evidence" value="ECO:0000318"/>
    <property type="project" value="GO_Central"/>
</dbReference>
<dbReference type="InterPro" id="IPR018247">
    <property type="entry name" value="EF_Hand_1_Ca_BS"/>
</dbReference>
<dbReference type="FunFam" id="1.10.418.10:FF:000077">
    <property type="entry name" value="Related to alpha-actinin"/>
    <property type="match status" value="1"/>
</dbReference>
<dbReference type="PANTHER" id="PTHR11915">
    <property type="entry name" value="SPECTRIN/FILAMIN RELATED CYTOSKELETAL PROTEIN"/>
    <property type="match status" value="1"/>
</dbReference>
<dbReference type="InterPro" id="IPR011992">
    <property type="entry name" value="EF-hand-dom_pair"/>
</dbReference>
<accession>B6K7B3</accession>
<dbReference type="AlphaFoldDB" id="B6K7B3"/>
<dbReference type="Pfam" id="PF08726">
    <property type="entry name" value="EFhand_Ca_insen"/>
    <property type="match status" value="1"/>
</dbReference>
<feature type="domain" description="Calponin-homology (CH)" evidence="5">
    <location>
        <begin position="8"/>
        <end position="114"/>
    </location>
</feature>
<dbReference type="GO" id="GO:0030036">
    <property type="term" value="P:actin cytoskeleton organization"/>
    <property type="evidence" value="ECO:0000318"/>
    <property type="project" value="GO_Central"/>
</dbReference>
<dbReference type="OMA" id="QQRWITV"/>
<dbReference type="EMBL" id="KE651168">
    <property type="protein sequence ID" value="EEB09417.2"/>
    <property type="molecule type" value="Genomic_DNA"/>
</dbReference>
<evidence type="ECO:0000313" key="7">
    <source>
        <dbReference type="EMBL" id="EEB09417.2"/>
    </source>
</evidence>
<dbReference type="SUPFAM" id="SSF47473">
    <property type="entry name" value="EF-hand"/>
    <property type="match status" value="1"/>
</dbReference>
<evidence type="ECO:0000256" key="4">
    <source>
        <dbReference type="ARBA" id="ARBA00023203"/>
    </source>
</evidence>
<dbReference type="Gene3D" id="1.20.58.60">
    <property type="match status" value="2"/>
</dbReference>
<evidence type="ECO:0000256" key="1">
    <source>
        <dbReference type="ARBA" id="ARBA00010255"/>
    </source>
</evidence>
<dbReference type="RefSeq" id="XP_002175710.2">
    <property type="nucleotide sequence ID" value="XM_002175674.2"/>
</dbReference>
<dbReference type="PROSITE" id="PS50021">
    <property type="entry name" value="CH"/>
    <property type="match status" value="2"/>
</dbReference>
<evidence type="ECO:0000256" key="2">
    <source>
        <dbReference type="ARBA" id="ARBA00022737"/>
    </source>
</evidence>
<dbReference type="InterPro" id="IPR002048">
    <property type="entry name" value="EF_hand_dom"/>
</dbReference>
<reference evidence="7 9" key="1">
    <citation type="journal article" date="2011" name="Science">
        <title>Comparative functional genomics of the fission yeasts.</title>
        <authorList>
            <person name="Rhind N."/>
            <person name="Chen Z."/>
            <person name="Yassour M."/>
            <person name="Thompson D.A."/>
            <person name="Haas B.J."/>
            <person name="Habib N."/>
            <person name="Wapinski I."/>
            <person name="Roy S."/>
            <person name="Lin M.F."/>
            <person name="Heiman D.I."/>
            <person name="Young S.K."/>
            <person name="Furuya K."/>
            <person name="Guo Y."/>
            <person name="Pidoux A."/>
            <person name="Chen H.M."/>
            <person name="Robbertse B."/>
            <person name="Goldberg J.M."/>
            <person name="Aoki K."/>
            <person name="Bayne E.H."/>
            <person name="Berlin A.M."/>
            <person name="Desjardins C.A."/>
            <person name="Dobbs E."/>
            <person name="Dukaj L."/>
            <person name="Fan L."/>
            <person name="FitzGerald M.G."/>
            <person name="French C."/>
            <person name="Gujja S."/>
            <person name="Hansen K."/>
            <person name="Keifenheim D."/>
            <person name="Levin J.Z."/>
            <person name="Mosher R.A."/>
            <person name="Mueller C.A."/>
            <person name="Pfiffner J."/>
            <person name="Priest M."/>
            <person name="Russ C."/>
            <person name="Smialowska A."/>
            <person name="Swoboda P."/>
            <person name="Sykes S.M."/>
            <person name="Vaughn M."/>
            <person name="Vengrova S."/>
            <person name="Yoder R."/>
            <person name="Zeng Q."/>
            <person name="Allshire R."/>
            <person name="Baulcombe D."/>
            <person name="Birren B.W."/>
            <person name="Brown W."/>
            <person name="Ekwall K."/>
            <person name="Kellis M."/>
            <person name="Leatherwood J."/>
            <person name="Levin H."/>
            <person name="Margalit H."/>
            <person name="Martienssen R."/>
            <person name="Nieduszynski C.A."/>
            <person name="Spatafora J.W."/>
            <person name="Friedman N."/>
            <person name="Dalgaard J.Z."/>
            <person name="Baumann P."/>
            <person name="Niki H."/>
            <person name="Regev A."/>
            <person name="Nusbaum C."/>
        </authorList>
    </citation>
    <scope>NUCLEOTIDE SEQUENCE [LARGE SCALE GENOMIC DNA]</scope>
    <source>
        <strain evidence="9">yFS275 / FY16936</strain>
    </source>
</reference>
<evidence type="ECO:0000256" key="3">
    <source>
        <dbReference type="ARBA" id="ARBA00022837"/>
    </source>
</evidence>
<dbReference type="GeneID" id="7049776"/>
<dbReference type="InterPro" id="IPR014837">
    <property type="entry name" value="EF-hand_Ca_insen"/>
</dbReference>
<dbReference type="JaponicusDB" id="SJAG_04621">
    <property type="gene designation" value="ain1"/>
</dbReference>
<evidence type="ECO:0000259" key="6">
    <source>
        <dbReference type="PROSITE" id="PS50222"/>
    </source>
</evidence>
<dbReference type="InterPro" id="IPR036872">
    <property type="entry name" value="CH_dom_sf"/>
</dbReference>
<dbReference type="PROSITE" id="PS00020">
    <property type="entry name" value="ACTININ_2"/>
    <property type="match status" value="1"/>
</dbReference>
<evidence type="ECO:0000259" key="5">
    <source>
        <dbReference type="PROSITE" id="PS50021"/>
    </source>
</evidence>
<gene>
    <name evidence="8" type="primary">ain1</name>
    <name evidence="7" type="ORF">SJAG_04621</name>
</gene>
<dbReference type="Gene3D" id="1.10.418.10">
    <property type="entry name" value="Calponin-like domain"/>
    <property type="match status" value="2"/>
</dbReference>
<dbReference type="InterPro" id="IPR001589">
    <property type="entry name" value="Actinin_actin-bd_CS"/>
</dbReference>
<dbReference type="FunFam" id="1.10.418.10:FF:000030">
    <property type="entry name" value="Related to alpha-actinin"/>
    <property type="match status" value="1"/>
</dbReference>
<dbReference type="GO" id="GO:0030864">
    <property type="term" value="C:cortical actin cytoskeleton"/>
    <property type="evidence" value="ECO:0000318"/>
    <property type="project" value="GO_Central"/>
</dbReference>
<feature type="domain" description="EF-hand" evidence="6">
    <location>
        <begin position="484"/>
        <end position="519"/>
    </location>
</feature>
<comment type="similarity">
    <text evidence="1">Belongs to the alpha-actinin family.</text>
</comment>
<organism evidence="7 9">
    <name type="scientific">Schizosaccharomyces japonicus (strain yFS275 / FY16936)</name>
    <name type="common">Fission yeast</name>
    <dbReference type="NCBI Taxonomy" id="402676"/>
    <lineage>
        <taxon>Eukaryota</taxon>
        <taxon>Fungi</taxon>
        <taxon>Dikarya</taxon>
        <taxon>Ascomycota</taxon>
        <taxon>Taphrinomycotina</taxon>
        <taxon>Schizosaccharomycetes</taxon>
        <taxon>Schizosaccharomycetales</taxon>
        <taxon>Schizosaccharomycetaceae</taxon>
        <taxon>Schizosaccharomyces</taxon>
    </lineage>
</organism>
<dbReference type="SMART" id="SM00054">
    <property type="entry name" value="EFh"/>
    <property type="match status" value="1"/>
</dbReference>
<dbReference type="STRING" id="402676.B6K7B3"/>
<dbReference type="Gene3D" id="1.10.238.10">
    <property type="entry name" value="EF-hand"/>
    <property type="match status" value="2"/>
</dbReference>
<dbReference type="CDD" id="cd00051">
    <property type="entry name" value="EFh"/>
    <property type="match status" value="1"/>
</dbReference>
<evidence type="ECO:0000313" key="8">
    <source>
        <dbReference type="JaponicusDB" id="SJAG_04621"/>
    </source>
</evidence>
<dbReference type="GO" id="GO:0051017">
    <property type="term" value="P:actin filament bundle assembly"/>
    <property type="evidence" value="ECO:0000318"/>
    <property type="project" value="GO_Central"/>
</dbReference>